<feature type="transmembrane region" description="Helical" evidence="1">
    <location>
        <begin position="329"/>
        <end position="349"/>
    </location>
</feature>
<feature type="transmembrane region" description="Helical" evidence="1">
    <location>
        <begin position="84"/>
        <end position="105"/>
    </location>
</feature>
<feature type="transmembrane region" description="Helical" evidence="1">
    <location>
        <begin position="112"/>
        <end position="132"/>
    </location>
</feature>
<dbReference type="AlphaFoldDB" id="A0A850R3X3"/>
<keyword evidence="1" id="KW-0472">Membrane</keyword>
<evidence type="ECO:0000313" key="2">
    <source>
        <dbReference type="EMBL" id="NVY96671.1"/>
    </source>
</evidence>
<dbReference type="RefSeq" id="WP_176942828.1">
    <property type="nucleotide sequence ID" value="NZ_JABZEC010000004.1"/>
</dbReference>
<dbReference type="CDD" id="cd21416">
    <property type="entry name" value="HDC_protein"/>
    <property type="match status" value="1"/>
</dbReference>
<proteinExistence type="predicted"/>
<evidence type="ECO:0000256" key="1">
    <source>
        <dbReference type="SAM" id="Phobius"/>
    </source>
</evidence>
<comment type="caution">
    <text evidence="2">The sequence shown here is derived from an EMBL/GenBank/DDBJ whole genome shotgun (WGS) entry which is preliminary data.</text>
</comment>
<feature type="transmembrane region" description="Helical" evidence="1">
    <location>
        <begin position="144"/>
        <end position="167"/>
    </location>
</feature>
<feature type="transmembrane region" description="Helical" evidence="1">
    <location>
        <begin position="375"/>
        <end position="395"/>
    </location>
</feature>
<protein>
    <submittedName>
        <fullName evidence="2">Uncharacterized protein</fullName>
    </submittedName>
</protein>
<reference evidence="2 3" key="1">
    <citation type="submission" date="2020-06" db="EMBL/GenBank/DDBJ databases">
        <authorList>
            <person name="Kang J."/>
        </authorList>
    </citation>
    <scope>NUCLEOTIDE SEQUENCE [LARGE SCALE GENOMIC DNA]</scope>
    <source>
        <strain evidence="2 3">DCY120</strain>
    </source>
</reference>
<evidence type="ECO:0000313" key="3">
    <source>
        <dbReference type="Proteomes" id="UP000563523"/>
    </source>
</evidence>
<feature type="transmembrane region" description="Helical" evidence="1">
    <location>
        <begin position="296"/>
        <end position="322"/>
    </location>
</feature>
<feature type="transmembrane region" description="Helical" evidence="1">
    <location>
        <begin position="272"/>
        <end position="290"/>
    </location>
</feature>
<dbReference type="InterPro" id="IPR049576">
    <property type="entry name" value="HDC-like"/>
</dbReference>
<keyword evidence="3" id="KW-1185">Reference proteome</keyword>
<feature type="transmembrane region" description="Helical" evidence="1">
    <location>
        <begin position="215"/>
        <end position="235"/>
    </location>
</feature>
<feature type="transmembrane region" description="Helical" evidence="1">
    <location>
        <begin position="27"/>
        <end position="46"/>
    </location>
</feature>
<organism evidence="2 3">
    <name type="scientific">Bombilactobacillus apium</name>
    <dbReference type="NCBI Taxonomy" id="2675299"/>
    <lineage>
        <taxon>Bacteria</taxon>
        <taxon>Bacillati</taxon>
        <taxon>Bacillota</taxon>
        <taxon>Bacilli</taxon>
        <taxon>Lactobacillales</taxon>
        <taxon>Lactobacillaceae</taxon>
        <taxon>Bombilactobacillus</taxon>
    </lineage>
</organism>
<accession>A0A850R3X3</accession>
<dbReference type="EMBL" id="JABZEC010000004">
    <property type="protein sequence ID" value="NVY96671.1"/>
    <property type="molecule type" value="Genomic_DNA"/>
</dbReference>
<feature type="transmembrane region" description="Helical" evidence="1">
    <location>
        <begin position="58"/>
        <end position="78"/>
    </location>
</feature>
<feature type="transmembrane region" description="Helical" evidence="1">
    <location>
        <begin position="241"/>
        <end position="260"/>
    </location>
</feature>
<dbReference type="Proteomes" id="UP000563523">
    <property type="component" value="Unassembled WGS sequence"/>
</dbReference>
<name>A0A850R3X3_9LACO</name>
<gene>
    <name evidence="2" type="ORF">HU830_05785</name>
</gene>
<keyword evidence="1" id="KW-1133">Transmembrane helix</keyword>
<keyword evidence="1" id="KW-0812">Transmembrane</keyword>
<sequence length="398" mass="43232">MEFIGAFLLVMLFMFIGEWVSSASHAYIPSVFVTAALFLVGFWTIMPKDVGVRASYSPQFISIAVSILLVHLGTLMSLKELIQQWKAVCISLLGVAGTFVLCLTIGTMIFDWHTVIAAVPPLTGGMVSALLITNGLKAQGLTALVALPISMFVTHSVLGYPLISYMLRQEDTRLIKEFHANGDQLPEDLFESSMDADDSGQPGVLHLPAKFQTSAFIMARIAFVALLSTGLSIFLKTVCHFDLNANVICLIMGVIAHQLGFLENNALNKAGVFNWLMYGLLAYIFCQLSATTPSIFGHIIIQIVVLIVLGLSGMFLASWILAKPFGMSWQMAFACSLTALCGFPADYILTSEVANTVAKTEDEEKYVLHHTMPKMLVGGFATVSVASVVIADVFLKLL</sequence>